<keyword evidence="1" id="KW-0472">Membrane</keyword>
<name>A0ABU7R8L4_9ACTN</name>
<dbReference type="RefSeq" id="WP_330957691.1">
    <property type="nucleotide sequence ID" value="NZ_JAZGJQ010000002.1"/>
</dbReference>
<organism evidence="2 3">
    <name type="scientific">Olsenella absiana</name>
    <dbReference type="NCBI Taxonomy" id="3115222"/>
    <lineage>
        <taxon>Bacteria</taxon>
        <taxon>Bacillati</taxon>
        <taxon>Actinomycetota</taxon>
        <taxon>Coriobacteriia</taxon>
        <taxon>Coriobacteriales</taxon>
        <taxon>Atopobiaceae</taxon>
        <taxon>Olsenella</taxon>
    </lineage>
</organism>
<evidence type="ECO:0000256" key="1">
    <source>
        <dbReference type="SAM" id="Phobius"/>
    </source>
</evidence>
<evidence type="ECO:0008006" key="4">
    <source>
        <dbReference type="Google" id="ProtNLM"/>
    </source>
</evidence>
<keyword evidence="1" id="KW-1133">Transmembrane helix</keyword>
<comment type="caution">
    <text evidence="2">The sequence shown here is derived from an EMBL/GenBank/DDBJ whole genome shotgun (WGS) entry which is preliminary data.</text>
</comment>
<accession>A0ABU7R8L4</accession>
<feature type="transmembrane region" description="Helical" evidence="1">
    <location>
        <begin position="46"/>
        <end position="69"/>
    </location>
</feature>
<protein>
    <recommendedName>
        <fullName evidence="4">DUF304 domain-containing protein</fullName>
    </recommendedName>
</protein>
<proteinExistence type="predicted"/>
<keyword evidence="1" id="KW-0812">Transmembrane</keyword>
<sequence>MLFATVSMSLPIVAALMEHFDDAGMPERHHSHHDTYMVSGALSRSVVASMAFVAIMGIVLSWLCGIGVFDVAEDIVPGFFLSFLVASFCMWVMMRRYRVVTYDDRMAVTPLVGPTAEVRYRDITSIRRMGPPPVGGGASVGVWSDGRRVATIWSMVDVEQILMRIDRFDALVG</sequence>
<dbReference type="Proteomes" id="UP001332931">
    <property type="component" value="Unassembled WGS sequence"/>
</dbReference>
<reference evidence="2 3" key="1">
    <citation type="submission" date="2024-01" db="EMBL/GenBank/DDBJ databases">
        <title>Description of Olsenella sp. nov., isolated from pig feces.</title>
        <authorList>
            <person name="Chang Y.-H."/>
        </authorList>
    </citation>
    <scope>NUCLEOTIDE SEQUENCE [LARGE SCALE GENOMIC DNA]</scope>
    <source>
        <strain evidence="2 3">YH-ols2223</strain>
    </source>
</reference>
<feature type="transmembrane region" description="Helical" evidence="1">
    <location>
        <begin position="75"/>
        <end position="94"/>
    </location>
</feature>
<evidence type="ECO:0000313" key="2">
    <source>
        <dbReference type="EMBL" id="MEE6146925.1"/>
    </source>
</evidence>
<gene>
    <name evidence="2" type="ORF">VXJ25_02775</name>
</gene>
<evidence type="ECO:0000313" key="3">
    <source>
        <dbReference type="Proteomes" id="UP001332931"/>
    </source>
</evidence>
<dbReference type="EMBL" id="JAZGJQ010000002">
    <property type="protein sequence ID" value="MEE6146925.1"/>
    <property type="molecule type" value="Genomic_DNA"/>
</dbReference>
<keyword evidence="3" id="KW-1185">Reference proteome</keyword>